<feature type="transmembrane region" description="Helical" evidence="1">
    <location>
        <begin position="21"/>
        <end position="41"/>
    </location>
</feature>
<protein>
    <submittedName>
        <fullName evidence="2">Uncharacterized protein</fullName>
    </submittedName>
</protein>
<comment type="caution">
    <text evidence="2">The sequence shown here is derived from an EMBL/GenBank/DDBJ whole genome shotgun (WGS) entry which is preliminary data.</text>
</comment>
<keyword evidence="1" id="KW-0472">Membrane</keyword>
<sequence>MGESVPSESPPPEPHLGSRIVVTWVELTIAGLAGGILGTTVGGPPGLVVYFATTLVSVAILLYNVNELIRRWTLRRPEGATTLDED</sequence>
<gene>
    <name evidence="2" type="ORF">GRX66_16365</name>
</gene>
<keyword evidence="3" id="KW-1185">Reference proteome</keyword>
<name>A0A6B0STF1_9EURY</name>
<reference evidence="2 3" key="1">
    <citation type="submission" date="2019-12" db="EMBL/GenBank/DDBJ databases">
        <title>Isolation and characterization of three novel carbon monoxide-oxidizing members of Halobacteria from salione crusts and soils.</title>
        <authorList>
            <person name="Myers M.R."/>
            <person name="King G.M."/>
        </authorList>
    </citation>
    <scope>NUCLEOTIDE SEQUENCE [LARGE SCALE GENOMIC DNA]</scope>
    <source>
        <strain evidence="2 3">PCN9</strain>
    </source>
</reference>
<accession>A0A6B0STF1</accession>
<keyword evidence="1" id="KW-1133">Transmembrane helix</keyword>
<evidence type="ECO:0000313" key="3">
    <source>
        <dbReference type="Proteomes" id="UP000471521"/>
    </source>
</evidence>
<evidence type="ECO:0000313" key="2">
    <source>
        <dbReference type="EMBL" id="MXR22090.1"/>
    </source>
</evidence>
<organism evidence="2 3">
    <name type="scientific">Halobacterium bonnevillei</name>
    <dbReference type="NCBI Taxonomy" id="2692200"/>
    <lineage>
        <taxon>Archaea</taxon>
        <taxon>Methanobacteriati</taxon>
        <taxon>Methanobacteriota</taxon>
        <taxon>Stenosarchaea group</taxon>
        <taxon>Halobacteria</taxon>
        <taxon>Halobacteriales</taxon>
        <taxon>Halobacteriaceae</taxon>
        <taxon>Halobacterium</taxon>
    </lineage>
</organism>
<feature type="transmembrane region" description="Helical" evidence="1">
    <location>
        <begin position="47"/>
        <end position="66"/>
    </location>
</feature>
<dbReference type="RefSeq" id="WP_159527480.1">
    <property type="nucleotide sequence ID" value="NZ_WUUU01000198.1"/>
</dbReference>
<dbReference type="Proteomes" id="UP000471521">
    <property type="component" value="Unassembled WGS sequence"/>
</dbReference>
<dbReference type="AlphaFoldDB" id="A0A6B0STF1"/>
<evidence type="ECO:0000256" key="1">
    <source>
        <dbReference type="SAM" id="Phobius"/>
    </source>
</evidence>
<keyword evidence="1" id="KW-0812">Transmembrane</keyword>
<proteinExistence type="predicted"/>
<dbReference type="OrthoDB" id="177922at2157"/>
<dbReference type="EMBL" id="WUUU01000198">
    <property type="protein sequence ID" value="MXR22090.1"/>
    <property type="molecule type" value="Genomic_DNA"/>
</dbReference>